<dbReference type="FunFam" id="3.30.50.10:FF:000005">
    <property type="entry name" value="Retinoic acid receptor RXR-alpha"/>
    <property type="match status" value="1"/>
</dbReference>
<proteinExistence type="evidence at transcript level"/>
<keyword evidence="4 12" id="KW-0863">Zinc-finger</keyword>
<dbReference type="GO" id="GO:0043565">
    <property type="term" value="F:sequence-specific DNA binding"/>
    <property type="evidence" value="ECO:0007669"/>
    <property type="project" value="InterPro"/>
</dbReference>
<evidence type="ECO:0000256" key="8">
    <source>
        <dbReference type="ARBA" id="ARBA00023163"/>
    </source>
</evidence>
<keyword evidence="5 12" id="KW-0862">Zinc</keyword>
<dbReference type="EMBL" id="AY827155">
    <property type="protein sequence ID" value="AAX37291.1"/>
    <property type="molecule type" value="mRNA"/>
</dbReference>
<dbReference type="PRINTS" id="PR00047">
    <property type="entry name" value="STROIDFINGER"/>
</dbReference>
<evidence type="ECO:0000256" key="7">
    <source>
        <dbReference type="ARBA" id="ARBA00023125"/>
    </source>
</evidence>
<dbReference type="InterPro" id="IPR001628">
    <property type="entry name" value="Znf_hrmn_rcpt"/>
</dbReference>
<feature type="domain" description="NR LBD" evidence="15">
    <location>
        <begin position="180"/>
        <end position="402"/>
    </location>
</feature>
<protein>
    <recommendedName>
        <fullName evidence="11">Nuclear receptor subfamily 2 group B member 4</fullName>
    </recommendedName>
</protein>
<dbReference type="PRINTS" id="PR00545">
    <property type="entry name" value="RETINOIDXR"/>
</dbReference>
<dbReference type="SUPFAM" id="SSF57716">
    <property type="entry name" value="Glucocorticoid receptor-like (DNA-binding domain)"/>
    <property type="match status" value="1"/>
</dbReference>
<evidence type="ECO:0000313" key="16">
    <source>
        <dbReference type="EMBL" id="AAX37291.1"/>
    </source>
</evidence>
<evidence type="ECO:0000256" key="10">
    <source>
        <dbReference type="ARBA" id="ARBA00023242"/>
    </source>
</evidence>
<dbReference type="GO" id="GO:0005634">
    <property type="term" value="C:nucleus"/>
    <property type="evidence" value="ECO:0007669"/>
    <property type="project" value="UniProtKB-SubCell"/>
</dbReference>
<organism evidence="16">
    <name type="scientific">Xenos peckii</name>
    <dbReference type="NCBI Taxonomy" id="50526"/>
    <lineage>
        <taxon>Eukaryota</taxon>
        <taxon>Metazoa</taxon>
        <taxon>Ecdysozoa</taxon>
        <taxon>Arthropoda</taxon>
        <taxon>Hexapoda</taxon>
        <taxon>Insecta</taxon>
        <taxon>Pterygota</taxon>
        <taxon>Neoptera</taxon>
        <taxon>Endopterygota</taxon>
        <taxon>Strepsiptera</taxon>
        <taxon>Stylopidia</taxon>
        <taxon>Xenidae</taxon>
        <taxon>Xenos</taxon>
    </lineage>
</organism>
<dbReference type="FunFam" id="1.10.565.10:FF:000052">
    <property type="entry name" value="Ultraspiracle nuclear receptor"/>
    <property type="match status" value="1"/>
</dbReference>
<dbReference type="GO" id="GO:0008270">
    <property type="term" value="F:zinc ion binding"/>
    <property type="evidence" value="ECO:0007669"/>
    <property type="project" value="UniProtKB-KW"/>
</dbReference>
<dbReference type="PROSITE" id="PS51843">
    <property type="entry name" value="NR_LBD"/>
    <property type="match status" value="1"/>
</dbReference>
<dbReference type="SMART" id="SM00430">
    <property type="entry name" value="HOLI"/>
    <property type="match status" value="1"/>
</dbReference>
<dbReference type="Gene3D" id="1.10.565.10">
    <property type="entry name" value="Retinoid X Receptor"/>
    <property type="match status" value="1"/>
</dbReference>
<dbReference type="SUPFAM" id="SSF48508">
    <property type="entry name" value="Nuclear receptor ligand-binding domain"/>
    <property type="match status" value="1"/>
</dbReference>
<evidence type="ECO:0000256" key="4">
    <source>
        <dbReference type="ARBA" id="ARBA00022771"/>
    </source>
</evidence>
<evidence type="ECO:0000256" key="2">
    <source>
        <dbReference type="ARBA" id="ARBA00006421"/>
    </source>
</evidence>
<keyword evidence="3 12" id="KW-0479">Metal-binding</keyword>
<evidence type="ECO:0000256" key="3">
    <source>
        <dbReference type="ARBA" id="ARBA00022723"/>
    </source>
</evidence>
<evidence type="ECO:0000256" key="5">
    <source>
        <dbReference type="ARBA" id="ARBA00022833"/>
    </source>
</evidence>
<keyword evidence="9 12" id="KW-0675">Receptor</keyword>
<name>Q52ZP0_9NEOP</name>
<dbReference type="InterPro" id="IPR000003">
    <property type="entry name" value="Retinoid-X_rcpt/HNF4"/>
</dbReference>
<keyword evidence="7 12" id="KW-0238">DNA-binding</keyword>
<gene>
    <name evidence="16" type="primary">usp/RXR</name>
</gene>
<dbReference type="InterPro" id="IPR035500">
    <property type="entry name" value="NHR-like_dom_sf"/>
</dbReference>
<dbReference type="InterPro" id="IPR000536">
    <property type="entry name" value="Nucl_hrmn_rcpt_lig-bd"/>
</dbReference>
<evidence type="ECO:0000256" key="12">
    <source>
        <dbReference type="RuleBase" id="RU004334"/>
    </source>
</evidence>
<dbReference type="PRINTS" id="PR00398">
    <property type="entry name" value="STRDHORMONER"/>
</dbReference>
<dbReference type="AlphaFoldDB" id="Q52ZP0"/>
<dbReference type="CDD" id="cd06956">
    <property type="entry name" value="NR_DBD_RXR"/>
    <property type="match status" value="1"/>
</dbReference>
<evidence type="ECO:0000259" key="15">
    <source>
        <dbReference type="PROSITE" id="PS51843"/>
    </source>
</evidence>
<keyword evidence="10 12" id="KW-0539">Nucleus</keyword>
<keyword evidence="6 12" id="KW-0805">Transcription regulation</keyword>
<comment type="subcellular location">
    <subcellularLocation>
        <location evidence="1 12">Nucleus</location>
    </subcellularLocation>
</comment>
<sequence>MMKGHPGAHRTVINDQNLAMGPKSPSEIKQEPTVINSPQYMSNNPLMTPNSPNTYPMANSSNSQNCIVKTNYPPNHPLSNYKHLCAICGDKASGKHYGVYSCEGCKGFFKRTVRKDLTYACREEKSCLVDRRQRNRCQYCRYQKCLAMGMKREAVQEERQRNKDRENTSGEVESTSSYVFNDMPIERILEAERRIDCKIEFPVEFENSVSNFCQATNTQLFQIIDWAKHIPYFTSLPVADQVVLLKASWNELLITNFSYRSIDARDAIVLATGYAVNKNSAHQAGLEAIFDRVLTEVVYKMREIRMDKTEIGCLKCITLFNSEIKGLKSAQEVESLREKVFCVPDEHTRINYPNEQGRFAKLLLRLPPVRSIALKCTDYLFFCRLVLPIDAFLREMLENSAPDST</sequence>
<evidence type="ECO:0000256" key="6">
    <source>
        <dbReference type="ARBA" id="ARBA00023015"/>
    </source>
</evidence>
<accession>Q52ZP0</accession>
<dbReference type="Gene3D" id="3.30.50.10">
    <property type="entry name" value="Erythroid Transcription Factor GATA-1, subunit A"/>
    <property type="match status" value="1"/>
</dbReference>
<dbReference type="GO" id="GO:0003707">
    <property type="term" value="F:nuclear steroid receptor activity"/>
    <property type="evidence" value="ECO:0007669"/>
    <property type="project" value="InterPro"/>
</dbReference>
<dbReference type="PANTHER" id="PTHR24083">
    <property type="entry name" value="NUCLEAR HORMONE RECEPTOR"/>
    <property type="match status" value="1"/>
</dbReference>
<dbReference type="InterPro" id="IPR013088">
    <property type="entry name" value="Znf_NHR/GATA"/>
</dbReference>
<evidence type="ECO:0000256" key="1">
    <source>
        <dbReference type="ARBA" id="ARBA00004123"/>
    </source>
</evidence>
<dbReference type="CDD" id="cd06943">
    <property type="entry name" value="NR_LBD_RXR_like"/>
    <property type="match status" value="1"/>
</dbReference>
<dbReference type="PROSITE" id="PS51030">
    <property type="entry name" value="NUCLEAR_REC_DBD_2"/>
    <property type="match status" value="1"/>
</dbReference>
<evidence type="ECO:0000256" key="11">
    <source>
        <dbReference type="ARBA" id="ARBA00078913"/>
    </source>
</evidence>
<dbReference type="InterPro" id="IPR001723">
    <property type="entry name" value="Nuclear_hrmn_rcpt"/>
</dbReference>
<feature type="domain" description="Nuclear receptor" evidence="14">
    <location>
        <begin position="82"/>
        <end position="157"/>
    </location>
</feature>
<evidence type="ECO:0000256" key="13">
    <source>
        <dbReference type="SAM" id="MobiDB-lite"/>
    </source>
</evidence>
<keyword evidence="8 12" id="KW-0804">Transcription</keyword>
<evidence type="ECO:0000256" key="9">
    <source>
        <dbReference type="ARBA" id="ARBA00023170"/>
    </source>
</evidence>
<dbReference type="PROSITE" id="PS00031">
    <property type="entry name" value="NUCLEAR_REC_DBD_1"/>
    <property type="match status" value="1"/>
</dbReference>
<dbReference type="SMART" id="SM00399">
    <property type="entry name" value="ZnF_C4"/>
    <property type="match status" value="1"/>
</dbReference>
<dbReference type="Pfam" id="PF00104">
    <property type="entry name" value="Hormone_recep"/>
    <property type="match status" value="1"/>
</dbReference>
<feature type="region of interest" description="Disordered" evidence="13">
    <location>
        <begin position="1"/>
        <end position="30"/>
    </location>
</feature>
<evidence type="ECO:0000259" key="14">
    <source>
        <dbReference type="PROSITE" id="PS51030"/>
    </source>
</evidence>
<comment type="similarity">
    <text evidence="2">Belongs to the nuclear hormone receptor family. NR2 subfamily.</text>
</comment>
<dbReference type="Pfam" id="PF00105">
    <property type="entry name" value="zf-C4"/>
    <property type="match status" value="1"/>
</dbReference>
<dbReference type="InterPro" id="IPR050274">
    <property type="entry name" value="Nuclear_hormone_rcpt_NR2"/>
</dbReference>
<reference evidence="16" key="1">
    <citation type="journal article" date="2005" name="Dev. Genes Evol.">
        <title>The structure of the USP/RXR of Xenos pecki indicates that Strepsiptera are not closely related to Diptera.</title>
        <authorList>
            <person name="Hayward D.C."/>
            <person name="Trueman J.W."/>
            <person name="Bastiani M.J."/>
            <person name="Ball E.E."/>
        </authorList>
    </citation>
    <scope>NUCLEOTIDE SEQUENCE</scope>
</reference>